<organism evidence="5 6">
    <name type="scientific">Ophiocordyceps polyrhachis-furcata BCC 54312</name>
    <dbReference type="NCBI Taxonomy" id="1330021"/>
    <lineage>
        <taxon>Eukaryota</taxon>
        <taxon>Fungi</taxon>
        <taxon>Dikarya</taxon>
        <taxon>Ascomycota</taxon>
        <taxon>Pezizomycotina</taxon>
        <taxon>Sordariomycetes</taxon>
        <taxon>Hypocreomycetidae</taxon>
        <taxon>Hypocreales</taxon>
        <taxon>Ophiocordycipitaceae</taxon>
        <taxon>Ophiocordyceps</taxon>
    </lineage>
</organism>
<dbReference type="SUPFAM" id="SSF53335">
    <property type="entry name" value="S-adenosyl-L-methionine-dependent methyltransferases"/>
    <property type="match status" value="1"/>
</dbReference>
<evidence type="ECO:0000256" key="1">
    <source>
        <dbReference type="ARBA" id="ARBA00022603"/>
    </source>
</evidence>
<dbReference type="Proteomes" id="UP000253664">
    <property type="component" value="Unassembled WGS sequence"/>
</dbReference>
<dbReference type="InterPro" id="IPR001077">
    <property type="entry name" value="COMT_C"/>
</dbReference>
<dbReference type="InterPro" id="IPR016461">
    <property type="entry name" value="COMT-like"/>
</dbReference>
<accession>A0A367L813</accession>
<dbReference type="STRING" id="1330021.A0A367L813"/>
<evidence type="ECO:0000259" key="4">
    <source>
        <dbReference type="Pfam" id="PF00891"/>
    </source>
</evidence>
<dbReference type="PANTHER" id="PTHR43712">
    <property type="entry name" value="PUTATIVE (AFU_ORTHOLOGUE AFUA_4G14580)-RELATED"/>
    <property type="match status" value="1"/>
</dbReference>
<comment type="caution">
    <text evidence="5">The sequence shown here is derived from an EMBL/GenBank/DDBJ whole genome shotgun (WGS) entry which is preliminary data.</text>
</comment>
<dbReference type="Gene3D" id="3.40.50.150">
    <property type="entry name" value="Vaccinia Virus protein VP39"/>
    <property type="match status" value="1"/>
</dbReference>
<dbReference type="InterPro" id="IPR029063">
    <property type="entry name" value="SAM-dependent_MTases_sf"/>
</dbReference>
<keyword evidence="6" id="KW-1185">Reference proteome</keyword>
<dbReference type="GO" id="GO:0032259">
    <property type="term" value="P:methylation"/>
    <property type="evidence" value="ECO:0007669"/>
    <property type="project" value="UniProtKB-KW"/>
</dbReference>
<evidence type="ECO:0000313" key="5">
    <source>
        <dbReference type="EMBL" id="RCI10559.1"/>
    </source>
</evidence>
<evidence type="ECO:0000256" key="2">
    <source>
        <dbReference type="ARBA" id="ARBA00022679"/>
    </source>
</evidence>
<dbReference type="EMBL" id="LKCN02000012">
    <property type="protein sequence ID" value="RCI10559.1"/>
    <property type="molecule type" value="Genomic_DNA"/>
</dbReference>
<dbReference type="PROSITE" id="PS51683">
    <property type="entry name" value="SAM_OMT_II"/>
    <property type="match status" value="1"/>
</dbReference>
<evidence type="ECO:0000313" key="6">
    <source>
        <dbReference type="Proteomes" id="UP000253664"/>
    </source>
</evidence>
<dbReference type="Pfam" id="PF00891">
    <property type="entry name" value="Methyltransf_2"/>
    <property type="match status" value="1"/>
</dbReference>
<evidence type="ECO:0000256" key="3">
    <source>
        <dbReference type="ARBA" id="ARBA00022691"/>
    </source>
</evidence>
<name>A0A367L813_9HYPO</name>
<proteinExistence type="predicted"/>
<dbReference type="GO" id="GO:0008171">
    <property type="term" value="F:O-methyltransferase activity"/>
    <property type="evidence" value="ECO:0007669"/>
    <property type="project" value="InterPro"/>
</dbReference>
<keyword evidence="1" id="KW-0489">Methyltransferase</keyword>
<dbReference type="AlphaFoldDB" id="A0A367L813"/>
<protein>
    <recommendedName>
        <fullName evidence="4">O-methyltransferase C-terminal domain-containing protein</fullName>
    </recommendedName>
</protein>
<keyword evidence="3" id="KW-0949">S-adenosyl-L-methionine</keyword>
<reference evidence="5 6" key="1">
    <citation type="journal article" date="2015" name="BMC Genomics">
        <title>Insights from the genome of Ophiocordyceps polyrhachis-furcata to pathogenicity and host specificity in insect fungi.</title>
        <authorList>
            <person name="Wichadakul D."/>
            <person name="Kobmoo N."/>
            <person name="Ingsriswang S."/>
            <person name="Tangphatsornruang S."/>
            <person name="Chantasingh D."/>
            <person name="Luangsa-ard J.J."/>
            <person name="Eurwilaichitr L."/>
        </authorList>
    </citation>
    <scope>NUCLEOTIDE SEQUENCE [LARGE SCALE GENOMIC DNA]</scope>
    <source>
        <strain evidence="5 6">BCC 54312</strain>
    </source>
</reference>
<gene>
    <name evidence="5" type="ORF">L249_4323</name>
</gene>
<sequence>MSGFLEQTDGGEYRHSKFSRAYRLDEPGPGHMFLACYDHVLSPFHNFVEYLSQRGQLPSNAREPDDPLHSPMTHHYNQDGVSPWSTMEQNPERMRDFQFAMDTLGEALPVVGTFDFRLLRNEGLDESRGRVQLVDVGGGHGTVLGGVLAAYGGSSLRPETCVLQDRPGVVELSRRNRALPDAVQRMNHDFFTDQPVKGAKAYLMRAIIHDWPDAACVKILTHLAAAMAPDSRVLICDPVLPPRLGEDNFFIAIVDHAVMALAGKERTEKAFSDLLDQAGLELVRVWRVSGGAQIGACVEGRLKRQSSRL</sequence>
<keyword evidence="2" id="KW-0808">Transferase</keyword>
<feature type="domain" description="O-methyltransferase C-terminal" evidence="4">
    <location>
        <begin position="80"/>
        <end position="280"/>
    </location>
</feature>
<dbReference type="OrthoDB" id="1535081at2759"/>
<dbReference type="PANTHER" id="PTHR43712:SF2">
    <property type="entry name" value="O-METHYLTRANSFERASE CICE"/>
    <property type="match status" value="1"/>
</dbReference>